<dbReference type="SUPFAM" id="SSF46894">
    <property type="entry name" value="C-terminal effector domain of the bipartite response regulators"/>
    <property type="match status" value="1"/>
</dbReference>
<dbReference type="AlphaFoldDB" id="A0A4R2PBQ4"/>
<dbReference type="PANTHER" id="PTHR44688:SF16">
    <property type="entry name" value="DNA-BINDING TRANSCRIPTIONAL ACTIVATOR DEVR_DOSR"/>
    <property type="match status" value="1"/>
</dbReference>
<dbReference type="OrthoDB" id="581422at2"/>
<protein>
    <submittedName>
        <fullName evidence="5">DNA-binding NarL/FixJ family response regulator</fullName>
    </submittedName>
</protein>
<dbReference type="InterPro" id="IPR000792">
    <property type="entry name" value="Tscrpt_reg_LuxR_C"/>
</dbReference>
<evidence type="ECO:0000256" key="2">
    <source>
        <dbReference type="ARBA" id="ARBA00023125"/>
    </source>
</evidence>
<keyword evidence="1" id="KW-0805">Transcription regulation</keyword>
<evidence type="ECO:0000313" key="6">
    <source>
        <dbReference type="Proteomes" id="UP000295416"/>
    </source>
</evidence>
<evidence type="ECO:0000256" key="3">
    <source>
        <dbReference type="ARBA" id="ARBA00023163"/>
    </source>
</evidence>
<comment type="caution">
    <text evidence="5">The sequence shown here is derived from an EMBL/GenBank/DDBJ whole genome shotgun (WGS) entry which is preliminary data.</text>
</comment>
<name>A0A4R2PBQ4_9BACL</name>
<keyword evidence="2 5" id="KW-0238">DNA-binding</keyword>
<dbReference type="GO" id="GO:0006355">
    <property type="term" value="P:regulation of DNA-templated transcription"/>
    <property type="evidence" value="ECO:0007669"/>
    <property type="project" value="InterPro"/>
</dbReference>
<dbReference type="PROSITE" id="PS50043">
    <property type="entry name" value="HTH_LUXR_2"/>
    <property type="match status" value="1"/>
</dbReference>
<organism evidence="5 6">
    <name type="scientific">Scopulibacillus darangshiensis</name>
    <dbReference type="NCBI Taxonomy" id="442528"/>
    <lineage>
        <taxon>Bacteria</taxon>
        <taxon>Bacillati</taxon>
        <taxon>Bacillota</taxon>
        <taxon>Bacilli</taxon>
        <taxon>Bacillales</taxon>
        <taxon>Sporolactobacillaceae</taxon>
        <taxon>Scopulibacillus</taxon>
    </lineage>
</organism>
<dbReference type="Proteomes" id="UP000295416">
    <property type="component" value="Unassembled WGS sequence"/>
</dbReference>
<dbReference type="PRINTS" id="PR00038">
    <property type="entry name" value="HTHLUXR"/>
</dbReference>
<dbReference type="PANTHER" id="PTHR44688">
    <property type="entry name" value="DNA-BINDING TRANSCRIPTIONAL ACTIVATOR DEVR_DOSR"/>
    <property type="match status" value="1"/>
</dbReference>
<feature type="domain" description="HTH luxR-type" evidence="4">
    <location>
        <begin position="162"/>
        <end position="227"/>
    </location>
</feature>
<sequence>MISDYTIQERVRKFETATSHEEQLYNILKVYMDIFPVLDSYLVRYSPLGYLAEGIISINSTGLVHIGEIRDDIRSFPIIYSSIHERKAKYCSGLEYLKQTSSKYIMSSSINSLVIVPICFGSAVIGYICSSEFEEQAIDDKMLSSLTFYGKLIGNMIHSSNSAANSKQLSKRELEVMKRIAWGESSKEMAVSMEISELTVKQYVKTAIKKLGAQNRSHAVGELFRKGIIS</sequence>
<accession>A0A4R2PBQ4</accession>
<dbReference type="Gene3D" id="1.10.10.10">
    <property type="entry name" value="Winged helix-like DNA-binding domain superfamily/Winged helix DNA-binding domain"/>
    <property type="match status" value="1"/>
</dbReference>
<evidence type="ECO:0000313" key="5">
    <source>
        <dbReference type="EMBL" id="TCP31561.1"/>
    </source>
</evidence>
<dbReference type="CDD" id="cd06170">
    <property type="entry name" value="LuxR_C_like"/>
    <property type="match status" value="1"/>
</dbReference>
<dbReference type="SMART" id="SM00421">
    <property type="entry name" value="HTH_LUXR"/>
    <property type="match status" value="1"/>
</dbReference>
<dbReference type="InterPro" id="IPR036388">
    <property type="entry name" value="WH-like_DNA-bd_sf"/>
</dbReference>
<evidence type="ECO:0000256" key="1">
    <source>
        <dbReference type="ARBA" id="ARBA00023015"/>
    </source>
</evidence>
<dbReference type="InterPro" id="IPR016032">
    <property type="entry name" value="Sig_transdc_resp-reg_C-effctor"/>
</dbReference>
<reference evidence="5 6" key="1">
    <citation type="submission" date="2019-03" db="EMBL/GenBank/DDBJ databases">
        <title>Genomic Encyclopedia of Type Strains, Phase IV (KMG-IV): sequencing the most valuable type-strain genomes for metagenomic binning, comparative biology and taxonomic classification.</title>
        <authorList>
            <person name="Goeker M."/>
        </authorList>
    </citation>
    <scope>NUCLEOTIDE SEQUENCE [LARGE SCALE GENOMIC DNA]</scope>
    <source>
        <strain evidence="5 6">DSM 19377</strain>
    </source>
</reference>
<keyword evidence="3" id="KW-0804">Transcription</keyword>
<proteinExistence type="predicted"/>
<dbReference type="Pfam" id="PF00196">
    <property type="entry name" value="GerE"/>
    <property type="match status" value="1"/>
</dbReference>
<dbReference type="RefSeq" id="WP_132743091.1">
    <property type="nucleotide sequence ID" value="NZ_SLXK01000002.1"/>
</dbReference>
<dbReference type="EMBL" id="SLXK01000002">
    <property type="protein sequence ID" value="TCP31561.1"/>
    <property type="molecule type" value="Genomic_DNA"/>
</dbReference>
<keyword evidence="6" id="KW-1185">Reference proteome</keyword>
<gene>
    <name evidence="5" type="ORF">EV207_10250</name>
</gene>
<evidence type="ECO:0000259" key="4">
    <source>
        <dbReference type="PROSITE" id="PS50043"/>
    </source>
</evidence>
<dbReference type="GO" id="GO:0003677">
    <property type="term" value="F:DNA binding"/>
    <property type="evidence" value="ECO:0007669"/>
    <property type="project" value="UniProtKB-KW"/>
</dbReference>